<keyword evidence="2" id="KW-1185">Reference proteome</keyword>
<evidence type="ECO:0000313" key="2">
    <source>
        <dbReference type="Proteomes" id="UP000789525"/>
    </source>
</evidence>
<organism evidence="1 2">
    <name type="scientific">Acaulospora colombiana</name>
    <dbReference type="NCBI Taxonomy" id="27376"/>
    <lineage>
        <taxon>Eukaryota</taxon>
        <taxon>Fungi</taxon>
        <taxon>Fungi incertae sedis</taxon>
        <taxon>Mucoromycota</taxon>
        <taxon>Glomeromycotina</taxon>
        <taxon>Glomeromycetes</taxon>
        <taxon>Diversisporales</taxon>
        <taxon>Acaulosporaceae</taxon>
        <taxon>Acaulospora</taxon>
    </lineage>
</organism>
<reference evidence="1" key="1">
    <citation type="submission" date="2021-06" db="EMBL/GenBank/DDBJ databases">
        <authorList>
            <person name="Kallberg Y."/>
            <person name="Tangrot J."/>
            <person name="Rosling A."/>
        </authorList>
    </citation>
    <scope>NUCLEOTIDE SEQUENCE</scope>
    <source>
        <strain evidence="1">CL356</strain>
    </source>
</reference>
<name>A0ACA9KVK6_9GLOM</name>
<dbReference type="EMBL" id="CAJVPT010003439">
    <property type="protein sequence ID" value="CAG8495967.1"/>
    <property type="molecule type" value="Genomic_DNA"/>
</dbReference>
<sequence>MVSILSFEEIGTDEGGDELLSVCEISTNSFNSFLLSSLLFRGGIDVKRKPYLRLDVQFQIITTTRNKQYDENCLNESTETSHAGIYLRCGISTFRNALITIPERTHFMPVKHKILPVQRAYMNAYQFNQRLPKM</sequence>
<evidence type="ECO:0000313" key="1">
    <source>
        <dbReference type="EMBL" id="CAG8495967.1"/>
    </source>
</evidence>
<proteinExistence type="predicted"/>
<comment type="caution">
    <text evidence="1">The sequence shown here is derived from an EMBL/GenBank/DDBJ whole genome shotgun (WGS) entry which is preliminary data.</text>
</comment>
<dbReference type="Proteomes" id="UP000789525">
    <property type="component" value="Unassembled WGS sequence"/>
</dbReference>
<protein>
    <submittedName>
        <fullName evidence="1">17297_t:CDS:1</fullName>
    </submittedName>
</protein>
<gene>
    <name evidence="1" type="ORF">ACOLOM_LOCUS2586</name>
</gene>
<accession>A0ACA9KVK6</accession>